<organism evidence="1 2">
    <name type="scientific">Dipodomys ordii</name>
    <name type="common">Ord's kangaroo rat</name>
    <dbReference type="NCBI Taxonomy" id="10020"/>
    <lineage>
        <taxon>Eukaryota</taxon>
        <taxon>Metazoa</taxon>
        <taxon>Chordata</taxon>
        <taxon>Craniata</taxon>
        <taxon>Vertebrata</taxon>
        <taxon>Euteleostomi</taxon>
        <taxon>Mammalia</taxon>
        <taxon>Eutheria</taxon>
        <taxon>Euarchontoglires</taxon>
        <taxon>Glires</taxon>
        <taxon>Rodentia</taxon>
        <taxon>Castorimorpha</taxon>
        <taxon>Heteromyidae</taxon>
        <taxon>Dipodomyinae</taxon>
        <taxon>Dipodomys</taxon>
    </lineage>
</organism>
<dbReference type="GeneID" id="106000460"/>
<keyword evidence="1" id="KW-1185">Reference proteome</keyword>
<dbReference type="AlphaFoldDB" id="A0A1S3GQU4"/>
<dbReference type="RefSeq" id="XP_012891191.1">
    <property type="nucleotide sequence ID" value="XM_013035737.1"/>
</dbReference>
<dbReference type="CTD" id="90736"/>
<dbReference type="Proteomes" id="UP000081671">
    <property type="component" value="Unplaced"/>
</dbReference>
<dbReference type="PANTHER" id="PTHR34763">
    <property type="entry name" value="PROTEIN FAM104A"/>
    <property type="match status" value="1"/>
</dbReference>
<dbReference type="OrthoDB" id="9939148at2759"/>
<dbReference type="InterPro" id="IPR029222">
    <property type="entry name" value="VCF1/2-like"/>
</dbReference>
<reference evidence="2" key="1">
    <citation type="submission" date="2025-08" db="UniProtKB">
        <authorList>
            <consortium name="RefSeq"/>
        </authorList>
    </citation>
    <scope>IDENTIFICATION</scope>
    <source>
        <tissue evidence="2">Kidney</tissue>
    </source>
</reference>
<sequence length="91" mass="10442">MDDNSSMVMLREERLSKCSYTDNERNSSIVNSPEAFRALESSLTMTTADLNSNLPPSLRENALYQGPYIYINQILKEAHFYSLQQRGQYPS</sequence>
<dbReference type="Pfam" id="PF15434">
    <property type="entry name" value="FAM104"/>
    <property type="match status" value="1"/>
</dbReference>
<protein>
    <submittedName>
        <fullName evidence="2">Protein FAM104B</fullName>
    </submittedName>
</protein>
<dbReference type="KEGG" id="dord:106000460"/>
<accession>A0A1S3GQU4</accession>
<name>A0A1S3GQU4_DIPOR</name>
<dbReference type="InParanoid" id="A0A1S3GQU4"/>
<evidence type="ECO:0000313" key="2">
    <source>
        <dbReference type="RefSeq" id="XP_012891191.1"/>
    </source>
</evidence>
<evidence type="ECO:0000313" key="1">
    <source>
        <dbReference type="Proteomes" id="UP000081671"/>
    </source>
</evidence>
<proteinExistence type="predicted"/>
<gene>
    <name evidence="2" type="primary">Fam104b</name>
</gene>
<dbReference type="PANTHER" id="PTHR34763:SF1">
    <property type="entry name" value="PROTEIN FAM104A"/>
    <property type="match status" value="1"/>
</dbReference>